<sequence length="111" mass="12947">MKGASELVRGSEVFGCSVRFRGEASEPSEMRGSERRSRRRENDRGEQIGKTTQTKGKRWRRADRKDEAGADGQITDEEDERRRRPYEKAMIQGKTKKKNEEDEVVSNIFFY</sequence>
<dbReference type="EMBL" id="JAUHHV010000003">
    <property type="protein sequence ID" value="KAK1429743.1"/>
    <property type="molecule type" value="Genomic_DNA"/>
</dbReference>
<evidence type="ECO:0000313" key="3">
    <source>
        <dbReference type="Proteomes" id="UP001229421"/>
    </source>
</evidence>
<dbReference type="Proteomes" id="UP001229421">
    <property type="component" value="Unassembled WGS sequence"/>
</dbReference>
<keyword evidence="3" id="KW-1185">Reference proteome</keyword>
<name>A0AAD8KYD6_TARER</name>
<organism evidence="2 3">
    <name type="scientific">Tagetes erecta</name>
    <name type="common">African marigold</name>
    <dbReference type="NCBI Taxonomy" id="13708"/>
    <lineage>
        <taxon>Eukaryota</taxon>
        <taxon>Viridiplantae</taxon>
        <taxon>Streptophyta</taxon>
        <taxon>Embryophyta</taxon>
        <taxon>Tracheophyta</taxon>
        <taxon>Spermatophyta</taxon>
        <taxon>Magnoliopsida</taxon>
        <taxon>eudicotyledons</taxon>
        <taxon>Gunneridae</taxon>
        <taxon>Pentapetalae</taxon>
        <taxon>asterids</taxon>
        <taxon>campanulids</taxon>
        <taxon>Asterales</taxon>
        <taxon>Asteraceae</taxon>
        <taxon>Asteroideae</taxon>
        <taxon>Heliantheae alliance</taxon>
        <taxon>Tageteae</taxon>
        <taxon>Tagetes</taxon>
    </lineage>
</organism>
<evidence type="ECO:0000313" key="2">
    <source>
        <dbReference type="EMBL" id="KAK1429743.1"/>
    </source>
</evidence>
<feature type="compositionally biased region" description="Basic and acidic residues" evidence="1">
    <location>
        <begin position="20"/>
        <end position="47"/>
    </location>
</feature>
<evidence type="ECO:0000256" key="1">
    <source>
        <dbReference type="SAM" id="MobiDB-lite"/>
    </source>
</evidence>
<accession>A0AAD8KYD6</accession>
<gene>
    <name evidence="2" type="ORF">QVD17_11961</name>
</gene>
<protein>
    <submittedName>
        <fullName evidence="2">Uncharacterized protein</fullName>
    </submittedName>
</protein>
<feature type="region of interest" description="Disordered" evidence="1">
    <location>
        <begin position="20"/>
        <end position="100"/>
    </location>
</feature>
<comment type="caution">
    <text evidence="2">The sequence shown here is derived from an EMBL/GenBank/DDBJ whole genome shotgun (WGS) entry which is preliminary data.</text>
</comment>
<proteinExistence type="predicted"/>
<dbReference type="AlphaFoldDB" id="A0AAD8KYD6"/>
<reference evidence="2" key="1">
    <citation type="journal article" date="2023" name="bioRxiv">
        <title>Improved chromosome-level genome assembly for marigold (Tagetes erecta).</title>
        <authorList>
            <person name="Jiang F."/>
            <person name="Yuan L."/>
            <person name="Wang S."/>
            <person name="Wang H."/>
            <person name="Xu D."/>
            <person name="Wang A."/>
            <person name="Fan W."/>
        </authorList>
    </citation>
    <scope>NUCLEOTIDE SEQUENCE</scope>
    <source>
        <strain evidence="2">WSJ</strain>
        <tissue evidence="2">Leaf</tissue>
    </source>
</reference>